<keyword evidence="2" id="KW-1185">Reference proteome</keyword>
<dbReference type="OrthoDB" id="10418544at2759"/>
<name>A0A9N9FU57_9GLOM</name>
<sequence>MSQITENQATRSLHTFFHTNDKSLSQATECVSYTIPKQISSSAYFSASLVKVTCFVNPQRQTGILTKLSQECHNLQEILVRINQEAKYKSDPDKDVDEIMEESKTLANLIMKQKKLRKFVFWCHRAPRLLPNLISNGLSGKKLEIFEKWHTQTNCMTIMEALEAHANSLEILSFGELNSLHWQEIANLKKFKKLKELNFVKLSYQWNLTPLKLLYTSSPPNLQKLSFSNSQIYAHKILKIIKVNSQNLTTLDLQIGREYWIPPYNTDKDYHLFFKHVGSICPKLLHFRCFITYTQDLESIFELVKSCTRKFEPKEFEKFRI</sequence>
<evidence type="ECO:0000313" key="1">
    <source>
        <dbReference type="EMBL" id="CAG8556538.1"/>
    </source>
</evidence>
<dbReference type="EMBL" id="CAJVPL010001165">
    <property type="protein sequence ID" value="CAG8556538.1"/>
    <property type="molecule type" value="Genomic_DNA"/>
</dbReference>
<dbReference type="Gene3D" id="3.80.10.10">
    <property type="entry name" value="Ribonuclease Inhibitor"/>
    <property type="match status" value="1"/>
</dbReference>
<comment type="caution">
    <text evidence="1">The sequence shown here is derived from an EMBL/GenBank/DDBJ whole genome shotgun (WGS) entry which is preliminary data.</text>
</comment>
<proteinExistence type="predicted"/>
<protein>
    <submittedName>
        <fullName evidence="1">9212_t:CDS:1</fullName>
    </submittedName>
</protein>
<reference evidence="1" key="1">
    <citation type="submission" date="2021-06" db="EMBL/GenBank/DDBJ databases">
        <authorList>
            <person name="Kallberg Y."/>
            <person name="Tangrot J."/>
            <person name="Rosling A."/>
        </authorList>
    </citation>
    <scope>NUCLEOTIDE SEQUENCE</scope>
    <source>
        <strain evidence="1">MT106</strain>
    </source>
</reference>
<gene>
    <name evidence="1" type="ORF">AGERDE_LOCUS6938</name>
</gene>
<dbReference type="SUPFAM" id="SSF52047">
    <property type="entry name" value="RNI-like"/>
    <property type="match status" value="1"/>
</dbReference>
<evidence type="ECO:0000313" key="2">
    <source>
        <dbReference type="Proteomes" id="UP000789831"/>
    </source>
</evidence>
<accession>A0A9N9FU57</accession>
<organism evidence="1 2">
    <name type="scientific">Ambispora gerdemannii</name>
    <dbReference type="NCBI Taxonomy" id="144530"/>
    <lineage>
        <taxon>Eukaryota</taxon>
        <taxon>Fungi</taxon>
        <taxon>Fungi incertae sedis</taxon>
        <taxon>Mucoromycota</taxon>
        <taxon>Glomeromycotina</taxon>
        <taxon>Glomeromycetes</taxon>
        <taxon>Archaeosporales</taxon>
        <taxon>Ambisporaceae</taxon>
        <taxon>Ambispora</taxon>
    </lineage>
</organism>
<dbReference type="AlphaFoldDB" id="A0A9N9FU57"/>
<dbReference type="Proteomes" id="UP000789831">
    <property type="component" value="Unassembled WGS sequence"/>
</dbReference>
<dbReference type="InterPro" id="IPR032675">
    <property type="entry name" value="LRR_dom_sf"/>
</dbReference>